<evidence type="ECO:0000313" key="2">
    <source>
        <dbReference type="Proteomes" id="UP000187203"/>
    </source>
</evidence>
<accession>A0A1R3JJI6</accession>
<sequence length="66" mass="7203">MERLLSWIICTAQVDDAELADGELAQRDLLMSFVQVGPSLLSRLSAACMLIAFALIRFCSGVVTLE</sequence>
<protein>
    <submittedName>
        <fullName evidence="1">Uncharacterized protein</fullName>
    </submittedName>
</protein>
<proteinExistence type="predicted"/>
<dbReference type="AlphaFoldDB" id="A0A1R3JJI6"/>
<reference evidence="2" key="1">
    <citation type="submission" date="2013-09" db="EMBL/GenBank/DDBJ databases">
        <title>Corchorus olitorius genome sequencing.</title>
        <authorList>
            <person name="Alam M."/>
            <person name="Haque M.S."/>
            <person name="Islam M.S."/>
            <person name="Emdad E.M."/>
            <person name="Islam M.M."/>
            <person name="Ahmed B."/>
            <person name="Halim A."/>
            <person name="Hossen Q.M.M."/>
            <person name="Hossain M.Z."/>
            <person name="Ahmed R."/>
            <person name="Khan M.M."/>
            <person name="Islam R."/>
            <person name="Rashid M.M."/>
            <person name="Khan S.A."/>
            <person name="Rahman M.S."/>
            <person name="Alam M."/>
            <person name="Yahiya A.S."/>
            <person name="Khan M.S."/>
            <person name="Azam M.S."/>
            <person name="Haque T."/>
            <person name="Lashkar M.Z.H."/>
            <person name="Akhand A.I."/>
            <person name="Morshed G."/>
            <person name="Roy S."/>
            <person name="Uddin K.S."/>
            <person name="Rabeya T."/>
            <person name="Hossain A.S."/>
            <person name="Chowdhury A."/>
            <person name="Snigdha A.R."/>
            <person name="Mortoza M.S."/>
            <person name="Matin S.A."/>
            <person name="Hoque S.M.E."/>
            <person name="Islam M.K."/>
            <person name="Roy D.K."/>
            <person name="Haider R."/>
            <person name="Moosa M.M."/>
            <person name="Elias S.M."/>
            <person name="Hasan A.M."/>
            <person name="Jahan S."/>
            <person name="Shafiuddin M."/>
            <person name="Mahmood N."/>
            <person name="Shommy N.S."/>
        </authorList>
    </citation>
    <scope>NUCLEOTIDE SEQUENCE [LARGE SCALE GENOMIC DNA]</scope>
    <source>
        <strain evidence="2">cv. O-4</strain>
    </source>
</reference>
<dbReference type="Proteomes" id="UP000187203">
    <property type="component" value="Unassembled WGS sequence"/>
</dbReference>
<evidence type="ECO:0000313" key="1">
    <source>
        <dbReference type="EMBL" id="OMO95021.1"/>
    </source>
</evidence>
<comment type="caution">
    <text evidence="1">The sequence shown here is derived from an EMBL/GenBank/DDBJ whole genome shotgun (WGS) entry which is preliminary data.</text>
</comment>
<organism evidence="1 2">
    <name type="scientific">Corchorus olitorius</name>
    <dbReference type="NCBI Taxonomy" id="93759"/>
    <lineage>
        <taxon>Eukaryota</taxon>
        <taxon>Viridiplantae</taxon>
        <taxon>Streptophyta</taxon>
        <taxon>Embryophyta</taxon>
        <taxon>Tracheophyta</taxon>
        <taxon>Spermatophyta</taxon>
        <taxon>Magnoliopsida</taxon>
        <taxon>eudicotyledons</taxon>
        <taxon>Gunneridae</taxon>
        <taxon>Pentapetalae</taxon>
        <taxon>rosids</taxon>
        <taxon>malvids</taxon>
        <taxon>Malvales</taxon>
        <taxon>Malvaceae</taxon>
        <taxon>Grewioideae</taxon>
        <taxon>Apeibeae</taxon>
        <taxon>Corchorus</taxon>
    </lineage>
</organism>
<gene>
    <name evidence="1" type="ORF">COLO4_16098</name>
</gene>
<name>A0A1R3JJI6_9ROSI</name>
<keyword evidence="2" id="KW-1185">Reference proteome</keyword>
<dbReference type="EMBL" id="AWUE01015911">
    <property type="protein sequence ID" value="OMO95021.1"/>
    <property type="molecule type" value="Genomic_DNA"/>
</dbReference>